<evidence type="ECO:0000313" key="1">
    <source>
        <dbReference type="EMBL" id="RNA44636.1"/>
    </source>
</evidence>
<name>A0A3M7T984_BRAPC</name>
<protein>
    <submittedName>
        <fullName evidence="1">Uncharacterized protein</fullName>
    </submittedName>
</protein>
<sequence length="88" mass="10076">MFGDNKKILNILKLNQIDKVRLANFCHNKIPIAAILLRASNYLNHLIQTRIRSLLACVKYLTFGIELIIPILIKTIDAIKAMINKQSF</sequence>
<gene>
    <name evidence="1" type="ORF">BpHYR1_035231</name>
</gene>
<reference evidence="1 2" key="1">
    <citation type="journal article" date="2018" name="Sci. Rep.">
        <title>Genomic signatures of local adaptation to the degree of environmental predictability in rotifers.</title>
        <authorList>
            <person name="Franch-Gras L."/>
            <person name="Hahn C."/>
            <person name="Garcia-Roger E.M."/>
            <person name="Carmona M.J."/>
            <person name="Serra M."/>
            <person name="Gomez A."/>
        </authorList>
    </citation>
    <scope>NUCLEOTIDE SEQUENCE [LARGE SCALE GENOMIC DNA]</scope>
    <source>
        <strain evidence="1">HYR1</strain>
    </source>
</reference>
<keyword evidence="2" id="KW-1185">Reference proteome</keyword>
<evidence type="ECO:0000313" key="2">
    <source>
        <dbReference type="Proteomes" id="UP000276133"/>
    </source>
</evidence>
<dbReference type="Proteomes" id="UP000276133">
    <property type="component" value="Unassembled WGS sequence"/>
</dbReference>
<proteinExistence type="predicted"/>
<organism evidence="1 2">
    <name type="scientific">Brachionus plicatilis</name>
    <name type="common">Marine rotifer</name>
    <name type="synonym">Brachionus muelleri</name>
    <dbReference type="NCBI Taxonomy" id="10195"/>
    <lineage>
        <taxon>Eukaryota</taxon>
        <taxon>Metazoa</taxon>
        <taxon>Spiralia</taxon>
        <taxon>Gnathifera</taxon>
        <taxon>Rotifera</taxon>
        <taxon>Eurotatoria</taxon>
        <taxon>Monogononta</taxon>
        <taxon>Pseudotrocha</taxon>
        <taxon>Ploima</taxon>
        <taxon>Brachionidae</taxon>
        <taxon>Brachionus</taxon>
    </lineage>
</organism>
<dbReference type="EMBL" id="REGN01000082">
    <property type="protein sequence ID" value="RNA44636.1"/>
    <property type="molecule type" value="Genomic_DNA"/>
</dbReference>
<comment type="caution">
    <text evidence="1">The sequence shown here is derived from an EMBL/GenBank/DDBJ whole genome shotgun (WGS) entry which is preliminary data.</text>
</comment>
<dbReference type="AlphaFoldDB" id="A0A3M7T984"/>
<accession>A0A3M7T984</accession>